<protein>
    <submittedName>
        <fullName evidence="1">Uncharacterized protein</fullName>
    </submittedName>
</protein>
<name>M5G5E5_DACPD</name>
<gene>
    <name evidence="1" type="ORF">DACRYDRAFT_103964</name>
</gene>
<organism evidence="1 2">
    <name type="scientific">Dacryopinax primogenitus (strain DJM 731)</name>
    <name type="common">Brown rot fungus</name>
    <dbReference type="NCBI Taxonomy" id="1858805"/>
    <lineage>
        <taxon>Eukaryota</taxon>
        <taxon>Fungi</taxon>
        <taxon>Dikarya</taxon>
        <taxon>Basidiomycota</taxon>
        <taxon>Agaricomycotina</taxon>
        <taxon>Dacrymycetes</taxon>
        <taxon>Dacrymycetales</taxon>
        <taxon>Dacrymycetaceae</taxon>
        <taxon>Dacryopinax</taxon>
    </lineage>
</organism>
<proteinExistence type="predicted"/>
<sequence length="50" mass="5331">MSVAADIIVVNRTVWVQSMGYGAKFLPQLLGTAGYWAIVPHVGNFANPVA</sequence>
<dbReference type="GeneID" id="63682915"/>
<evidence type="ECO:0000313" key="1">
    <source>
        <dbReference type="EMBL" id="EJU05476.1"/>
    </source>
</evidence>
<dbReference type="EMBL" id="JH795856">
    <property type="protein sequence ID" value="EJU05476.1"/>
    <property type="molecule type" value="Genomic_DNA"/>
</dbReference>
<dbReference type="RefSeq" id="XP_040632370.1">
    <property type="nucleotide sequence ID" value="XM_040767853.1"/>
</dbReference>
<reference evidence="1 2" key="1">
    <citation type="journal article" date="2012" name="Science">
        <title>The Paleozoic origin of enzymatic lignin decomposition reconstructed from 31 fungal genomes.</title>
        <authorList>
            <person name="Floudas D."/>
            <person name="Binder M."/>
            <person name="Riley R."/>
            <person name="Barry K."/>
            <person name="Blanchette R.A."/>
            <person name="Henrissat B."/>
            <person name="Martinez A.T."/>
            <person name="Otillar R."/>
            <person name="Spatafora J.W."/>
            <person name="Yadav J.S."/>
            <person name="Aerts A."/>
            <person name="Benoit I."/>
            <person name="Boyd A."/>
            <person name="Carlson A."/>
            <person name="Copeland A."/>
            <person name="Coutinho P.M."/>
            <person name="de Vries R.P."/>
            <person name="Ferreira P."/>
            <person name="Findley K."/>
            <person name="Foster B."/>
            <person name="Gaskell J."/>
            <person name="Glotzer D."/>
            <person name="Gorecki P."/>
            <person name="Heitman J."/>
            <person name="Hesse C."/>
            <person name="Hori C."/>
            <person name="Igarashi K."/>
            <person name="Jurgens J.A."/>
            <person name="Kallen N."/>
            <person name="Kersten P."/>
            <person name="Kohler A."/>
            <person name="Kuees U."/>
            <person name="Kumar T.K.A."/>
            <person name="Kuo A."/>
            <person name="LaButti K."/>
            <person name="Larrondo L.F."/>
            <person name="Lindquist E."/>
            <person name="Ling A."/>
            <person name="Lombard V."/>
            <person name="Lucas S."/>
            <person name="Lundell T."/>
            <person name="Martin R."/>
            <person name="McLaughlin D.J."/>
            <person name="Morgenstern I."/>
            <person name="Morin E."/>
            <person name="Murat C."/>
            <person name="Nagy L.G."/>
            <person name="Nolan M."/>
            <person name="Ohm R.A."/>
            <person name="Patyshakuliyeva A."/>
            <person name="Rokas A."/>
            <person name="Ruiz-Duenas F.J."/>
            <person name="Sabat G."/>
            <person name="Salamov A."/>
            <person name="Samejima M."/>
            <person name="Schmutz J."/>
            <person name="Slot J.C."/>
            <person name="St John F."/>
            <person name="Stenlid J."/>
            <person name="Sun H."/>
            <person name="Sun S."/>
            <person name="Syed K."/>
            <person name="Tsang A."/>
            <person name="Wiebenga A."/>
            <person name="Young D."/>
            <person name="Pisabarro A."/>
            <person name="Eastwood D.C."/>
            <person name="Martin F."/>
            <person name="Cullen D."/>
            <person name="Grigoriev I.V."/>
            <person name="Hibbett D.S."/>
        </authorList>
    </citation>
    <scope>NUCLEOTIDE SEQUENCE [LARGE SCALE GENOMIC DNA]</scope>
    <source>
        <strain evidence="1 2">DJM-731 SS1</strain>
    </source>
</reference>
<dbReference type="AlphaFoldDB" id="M5G5E5"/>
<dbReference type="HOGENOM" id="CLU_3124995_0_0_1"/>
<evidence type="ECO:0000313" key="2">
    <source>
        <dbReference type="Proteomes" id="UP000030653"/>
    </source>
</evidence>
<accession>M5G5E5</accession>
<dbReference type="Proteomes" id="UP000030653">
    <property type="component" value="Unassembled WGS sequence"/>
</dbReference>
<keyword evidence="2" id="KW-1185">Reference proteome</keyword>